<dbReference type="Proteomes" id="UP001056778">
    <property type="component" value="Chromosome 1"/>
</dbReference>
<evidence type="ECO:0000313" key="2">
    <source>
        <dbReference type="Proteomes" id="UP001056778"/>
    </source>
</evidence>
<gene>
    <name evidence="1" type="ORF">MML48_1g16317</name>
</gene>
<dbReference type="EMBL" id="CM043015">
    <property type="protein sequence ID" value="KAI4469429.1"/>
    <property type="molecule type" value="Genomic_DNA"/>
</dbReference>
<keyword evidence="2" id="KW-1185">Reference proteome</keyword>
<protein>
    <submittedName>
        <fullName evidence="1">Protein phosphatase 4 regulatory subunit 4 ppp4r4</fullName>
    </submittedName>
</protein>
<comment type="caution">
    <text evidence="1">The sequence shown here is derived from an EMBL/GenBank/DDBJ whole genome shotgun (WGS) entry which is preliminary data.</text>
</comment>
<sequence length="358" mass="38988">MLVCKVSDCFSIKKDILPYVHSLSQDCSVEVRAVMCMQLPAVAEGMGIGIVKTQLLPCFVELASDNTPLVREAAVLTLVNLFPYIEKGNTLHTCLFDREHHNTVDKEIMREMHSEDNIASIIASQYGAILDHITPYLSNDDKTWFLSYYKILARTGFETRPGVCRLSTPLRSAKSHVEDGFRPFTEGRRGGRATDAGAESEADADVTGPVRFLIEGSYGSDDDGDQQGRIEMPDRTGEGLQLAAARHLPRAIGVFADLGSGIERALLLHQHLTEPETVDVTAAHGYQVQGHPAGRHHQIGDEGEGEIRDAAPEEYAARRPAGLVDRQQGIPAEGYGEAGAGGGLQQSDAGETDRDDHR</sequence>
<organism evidence="1 2">
    <name type="scientific">Holotrichia oblita</name>
    <name type="common">Chafer beetle</name>
    <dbReference type="NCBI Taxonomy" id="644536"/>
    <lineage>
        <taxon>Eukaryota</taxon>
        <taxon>Metazoa</taxon>
        <taxon>Ecdysozoa</taxon>
        <taxon>Arthropoda</taxon>
        <taxon>Hexapoda</taxon>
        <taxon>Insecta</taxon>
        <taxon>Pterygota</taxon>
        <taxon>Neoptera</taxon>
        <taxon>Endopterygota</taxon>
        <taxon>Coleoptera</taxon>
        <taxon>Polyphaga</taxon>
        <taxon>Scarabaeiformia</taxon>
        <taxon>Scarabaeidae</taxon>
        <taxon>Melolonthinae</taxon>
        <taxon>Holotrichia</taxon>
    </lineage>
</organism>
<proteinExistence type="predicted"/>
<name>A0ACB9TS12_HOLOL</name>
<accession>A0ACB9TS12</accession>
<reference evidence="1" key="1">
    <citation type="submission" date="2022-04" db="EMBL/GenBank/DDBJ databases">
        <title>Chromosome-scale genome assembly of Holotrichia oblita Faldermann.</title>
        <authorList>
            <person name="Rongchong L."/>
        </authorList>
    </citation>
    <scope>NUCLEOTIDE SEQUENCE</scope>
    <source>
        <strain evidence="1">81SQS9</strain>
    </source>
</reference>
<evidence type="ECO:0000313" key="1">
    <source>
        <dbReference type="EMBL" id="KAI4469429.1"/>
    </source>
</evidence>